<accession>A0A668SN34</accession>
<proteinExistence type="predicted"/>
<dbReference type="Ensembl" id="ENSOABT00000016162.2">
    <property type="protein sequence ID" value="ENSOABP00000015670.2"/>
    <property type="gene ID" value="ENSOABG00000007802.2"/>
</dbReference>
<evidence type="ECO:0000256" key="14">
    <source>
        <dbReference type="ARBA" id="ARBA00023273"/>
    </source>
</evidence>
<evidence type="ECO:0000256" key="15">
    <source>
        <dbReference type="ARBA" id="ARBA00023319"/>
    </source>
</evidence>
<dbReference type="GO" id="GO:0007155">
    <property type="term" value="P:cell adhesion"/>
    <property type="evidence" value="ECO:0007669"/>
    <property type="project" value="UniProtKB-KW"/>
</dbReference>
<dbReference type="Gene3D" id="2.60.40.10">
    <property type="entry name" value="Immunoglobulins"/>
    <property type="match status" value="4"/>
</dbReference>
<dbReference type="GO" id="GO:0030424">
    <property type="term" value="C:axon"/>
    <property type="evidence" value="ECO:0007669"/>
    <property type="project" value="UniProtKB-SubCell"/>
</dbReference>
<dbReference type="OMA" id="FACIATH"/>
<evidence type="ECO:0000256" key="11">
    <source>
        <dbReference type="ARBA" id="ARBA00023136"/>
    </source>
</evidence>
<reference evidence="20" key="2">
    <citation type="submission" date="2025-09" db="UniProtKB">
        <authorList>
            <consortium name="Ensembl"/>
        </authorList>
    </citation>
    <scope>IDENTIFICATION</scope>
</reference>
<evidence type="ECO:0000256" key="6">
    <source>
        <dbReference type="ARBA" id="ARBA00022737"/>
    </source>
</evidence>
<keyword evidence="12" id="KW-1015">Disulfide bond</keyword>
<evidence type="ECO:0000256" key="13">
    <source>
        <dbReference type="ARBA" id="ARBA00023180"/>
    </source>
</evidence>
<evidence type="ECO:0000256" key="1">
    <source>
        <dbReference type="ARBA" id="ARBA00004251"/>
    </source>
</evidence>
<dbReference type="AlphaFoldDB" id="A0A668SN34"/>
<evidence type="ECO:0000256" key="12">
    <source>
        <dbReference type="ARBA" id="ARBA00023157"/>
    </source>
</evidence>
<dbReference type="CTD" id="30194"/>
<evidence type="ECO:0000256" key="7">
    <source>
        <dbReference type="ARBA" id="ARBA00022859"/>
    </source>
</evidence>
<feature type="domain" description="Ig-like" evidence="19">
    <location>
        <begin position="131"/>
        <end position="231"/>
    </location>
</feature>
<dbReference type="InterPro" id="IPR003598">
    <property type="entry name" value="Ig_sub2"/>
</dbReference>
<name>A0A668SN34_OREAU</name>
<feature type="domain" description="Ig-like" evidence="19">
    <location>
        <begin position="404"/>
        <end position="485"/>
    </location>
</feature>
<keyword evidence="5 17" id="KW-0812">Transmembrane</keyword>
<feature type="domain" description="Ig-like" evidence="19">
    <location>
        <begin position="332"/>
        <end position="397"/>
    </location>
</feature>
<dbReference type="RefSeq" id="XP_031587622.1">
    <property type="nucleotide sequence ID" value="XM_031731762.2"/>
</dbReference>
<dbReference type="InterPro" id="IPR036179">
    <property type="entry name" value="Ig-like_dom_sf"/>
</dbReference>
<evidence type="ECO:0000256" key="10">
    <source>
        <dbReference type="ARBA" id="ARBA00023130"/>
    </source>
</evidence>
<keyword evidence="4" id="KW-1003">Cell membrane</keyword>
<dbReference type="GeneID" id="116313918"/>
<dbReference type="GO" id="GO:0030425">
    <property type="term" value="C:dendrite"/>
    <property type="evidence" value="ECO:0007669"/>
    <property type="project" value="UniProtKB-SubCell"/>
</dbReference>
<gene>
    <name evidence="20" type="primary">alcama</name>
</gene>
<dbReference type="GO" id="GO:0005886">
    <property type="term" value="C:plasma membrane"/>
    <property type="evidence" value="ECO:0007669"/>
    <property type="project" value="UniProtKB-SubCell"/>
</dbReference>
<feature type="region of interest" description="Disordered" evidence="16">
    <location>
        <begin position="538"/>
        <end position="558"/>
    </location>
</feature>
<dbReference type="InterPro" id="IPR013106">
    <property type="entry name" value="Ig_V-set"/>
</dbReference>
<feature type="domain" description="Ig-like" evidence="19">
    <location>
        <begin position="15"/>
        <end position="126"/>
    </location>
</feature>
<keyword evidence="10" id="KW-1064">Adaptive immunity</keyword>
<evidence type="ECO:0000259" key="19">
    <source>
        <dbReference type="PROSITE" id="PS50835"/>
    </source>
</evidence>
<organism evidence="20 21">
    <name type="scientific">Oreochromis aureus</name>
    <name type="common">Israeli tilapia</name>
    <name type="synonym">Chromis aureus</name>
    <dbReference type="NCBI Taxonomy" id="47969"/>
    <lineage>
        <taxon>Eukaryota</taxon>
        <taxon>Metazoa</taxon>
        <taxon>Chordata</taxon>
        <taxon>Craniata</taxon>
        <taxon>Vertebrata</taxon>
        <taxon>Euteleostomi</taxon>
        <taxon>Actinopterygii</taxon>
        <taxon>Neopterygii</taxon>
        <taxon>Teleostei</taxon>
        <taxon>Neoteleostei</taxon>
        <taxon>Acanthomorphata</taxon>
        <taxon>Ovalentaria</taxon>
        <taxon>Cichlomorphae</taxon>
        <taxon>Cichliformes</taxon>
        <taxon>Cichlidae</taxon>
        <taxon>African cichlids</taxon>
        <taxon>Pseudocrenilabrinae</taxon>
        <taxon>Oreochromini</taxon>
        <taxon>Oreochromis</taxon>
    </lineage>
</organism>
<evidence type="ECO:0000313" key="20">
    <source>
        <dbReference type="Ensembl" id="ENSOABP00000015670.2"/>
    </source>
</evidence>
<evidence type="ECO:0000256" key="2">
    <source>
        <dbReference type="ARBA" id="ARBA00004279"/>
    </source>
</evidence>
<evidence type="ECO:0000256" key="16">
    <source>
        <dbReference type="SAM" id="MobiDB-lite"/>
    </source>
</evidence>
<dbReference type="InterPro" id="IPR007110">
    <property type="entry name" value="Ig-like_dom"/>
</dbReference>
<keyword evidence="15" id="KW-0393">Immunoglobulin domain</keyword>
<evidence type="ECO:0000313" key="21">
    <source>
        <dbReference type="Proteomes" id="UP000472276"/>
    </source>
</evidence>
<keyword evidence="11 17" id="KW-0472">Membrane</keyword>
<dbReference type="PANTHER" id="PTHR11973:SF2">
    <property type="entry name" value="CD166 ANTIGEN"/>
    <property type="match status" value="1"/>
</dbReference>
<keyword evidence="8" id="KW-0130">Cell adhesion</keyword>
<dbReference type="PROSITE" id="PS50835">
    <property type="entry name" value="IG_LIKE"/>
    <property type="match status" value="5"/>
</dbReference>
<keyword evidence="7" id="KW-0391">Immunity</keyword>
<dbReference type="RefSeq" id="XP_031587621.1">
    <property type="nucleotide sequence ID" value="XM_031731761.2"/>
</dbReference>
<dbReference type="InterPro" id="IPR003599">
    <property type="entry name" value="Ig_sub"/>
</dbReference>
<dbReference type="Pfam" id="PF08205">
    <property type="entry name" value="C2-set_2"/>
    <property type="match status" value="1"/>
</dbReference>
<keyword evidence="14" id="KW-0966">Cell projection</keyword>
<keyword evidence="18" id="KW-0732">Signal</keyword>
<dbReference type="GO" id="GO:0002250">
    <property type="term" value="P:adaptive immune response"/>
    <property type="evidence" value="ECO:0007669"/>
    <property type="project" value="UniProtKB-KW"/>
</dbReference>
<dbReference type="InterPro" id="IPR013162">
    <property type="entry name" value="CD80_C2-set"/>
</dbReference>
<feature type="domain" description="Ig-like" evidence="19">
    <location>
        <begin position="238"/>
        <end position="322"/>
    </location>
</feature>
<keyword evidence="21" id="KW-1185">Reference proteome</keyword>
<evidence type="ECO:0000256" key="18">
    <source>
        <dbReference type="SAM" id="SignalP"/>
    </source>
</evidence>
<dbReference type="KEGG" id="oau:116313918"/>
<dbReference type="Pfam" id="PF07686">
    <property type="entry name" value="V-set"/>
    <property type="match status" value="1"/>
</dbReference>
<dbReference type="InterPro" id="IPR013783">
    <property type="entry name" value="Ig-like_fold"/>
</dbReference>
<feature type="transmembrane region" description="Helical" evidence="17">
    <location>
        <begin position="506"/>
        <end position="529"/>
    </location>
</feature>
<comment type="subcellular location">
    <subcellularLocation>
        <location evidence="1">Cell membrane</location>
        <topology evidence="1">Single-pass type I membrane protein</topology>
    </subcellularLocation>
    <subcellularLocation>
        <location evidence="3">Cell projection</location>
        <location evidence="3">Axon</location>
    </subcellularLocation>
    <subcellularLocation>
        <location evidence="2">Cell projection</location>
        <location evidence="2">Dendrite</location>
    </subcellularLocation>
</comment>
<evidence type="ECO:0000256" key="17">
    <source>
        <dbReference type="SAM" id="Phobius"/>
    </source>
</evidence>
<dbReference type="SUPFAM" id="SSF48726">
    <property type="entry name" value="Immunoglobulin"/>
    <property type="match status" value="4"/>
</dbReference>
<dbReference type="RefSeq" id="XP_039474331.1">
    <property type="nucleotide sequence ID" value="XM_039618397.1"/>
</dbReference>
<keyword evidence="6" id="KW-0677">Repeat</keyword>
<feature type="signal peptide" evidence="18">
    <location>
        <begin position="1"/>
        <end position="22"/>
    </location>
</feature>
<reference evidence="20" key="1">
    <citation type="submission" date="2025-08" db="UniProtKB">
        <authorList>
            <consortium name="Ensembl"/>
        </authorList>
    </citation>
    <scope>IDENTIFICATION</scope>
</reference>
<dbReference type="InterPro" id="IPR051116">
    <property type="entry name" value="Surface_Rcpt/Adhesion_Mol"/>
</dbReference>
<keyword evidence="9 17" id="KW-1133">Transmembrane helix</keyword>
<dbReference type="SMART" id="SM00408">
    <property type="entry name" value="IGc2"/>
    <property type="match status" value="2"/>
</dbReference>
<evidence type="ECO:0000256" key="9">
    <source>
        <dbReference type="ARBA" id="ARBA00022989"/>
    </source>
</evidence>
<keyword evidence="13" id="KW-0325">Glycoprotein</keyword>
<evidence type="ECO:0000256" key="4">
    <source>
        <dbReference type="ARBA" id="ARBA00022475"/>
    </source>
</evidence>
<protein>
    <recommendedName>
        <fullName evidence="19">Ig-like domain-containing protein</fullName>
    </recommendedName>
</protein>
<dbReference type="PANTHER" id="PTHR11973">
    <property type="entry name" value="CELL SURFACE GLYCOPROTEIN MUC18-RELATED"/>
    <property type="match status" value="1"/>
</dbReference>
<dbReference type="SMART" id="SM00409">
    <property type="entry name" value="IG"/>
    <property type="match status" value="4"/>
</dbReference>
<dbReference type="Proteomes" id="UP000472276">
    <property type="component" value="Unassembled WGS sequence"/>
</dbReference>
<evidence type="ECO:0000256" key="8">
    <source>
        <dbReference type="ARBA" id="ARBA00022889"/>
    </source>
</evidence>
<evidence type="ECO:0000256" key="5">
    <source>
        <dbReference type="ARBA" id="ARBA00022692"/>
    </source>
</evidence>
<evidence type="ECO:0000256" key="3">
    <source>
        <dbReference type="ARBA" id="ARBA00004489"/>
    </source>
</evidence>
<dbReference type="Pfam" id="PF13927">
    <property type="entry name" value="Ig_3"/>
    <property type="match status" value="2"/>
</dbReference>
<feature type="chain" id="PRO_5044234346" description="Ig-like domain-containing protein" evidence="18">
    <location>
        <begin position="23"/>
        <end position="558"/>
    </location>
</feature>
<sequence>MDTVALLLLFLVNAGTLVQVKATANLTALYGETIVMPCNGGAPPPEDLMFIKWKYEKDDGTPGDLLIKQARSDQATVQATDGYAQRVSIDRDFSLLITQASLKDQRTFTCMVVSDANLMEYPASVVVYKKPSSVQIMDKSKLLQKDKLTAVGTCVVAEANPAATIKWRKNGQLLEDDQKSVVITNHLKLDPETGLSTVLSSLQYAATKEDADAIFACAATHTLINQETELEPFPIHYPSEQVTLQIMSQPPIIEGDNVTLKCTADGNPPPRSFFFHIKGTKMLVENSDNYTVTAINREDTGEYKCSLVDNEKVEASKNIVVSYLDLSLSPTGEVVKEVGETLSVKIEKSTSGDATELWKKNGKMVKRPEFSNLTFADAGDYVCEVSMTGLTRRQSFQLVIEGKPLITSLTKYRAADGKDTVLTCEAEGVPKPQIQWSINNTIKEESSYINGKVIHKITIVPKENLTVTCNVSNRLGQHAETISVSSVFKEEKKGRGSPEDQDQAKLIGGGVAGLVLVGITVGLICWLCIKKSRQGTWKTEEEMNRSHENETLKPNDCV</sequence>